<keyword evidence="2" id="KW-1185">Reference proteome</keyword>
<accession>A0A2K4ZGY1</accession>
<dbReference type="OrthoDB" id="2082420at2"/>
<protein>
    <submittedName>
        <fullName evidence="1">Uncharacterized protein</fullName>
    </submittedName>
</protein>
<reference evidence="1 2" key="1">
    <citation type="submission" date="2018-01" db="EMBL/GenBank/DDBJ databases">
        <authorList>
            <person name="Gaut B.S."/>
            <person name="Morton B.R."/>
            <person name="Clegg M.T."/>
            <person name="Duvall M.R."/>
        </authorList>
    </citation>
    <scope>NUCLEOTIDE SEQUENCE [LARGE SCALE GENOMIC DNA]</scope>
    <source>
        <strain evidence="1">GP69</strain>
    </source>
</reference>
<name>A0A2K4ZGY1_9FIRM</name>
<gene>
    <name evidence="1" type="ORF">AMURIS_02423</name>
</gene>
<dbReference type="EMBL" id="OFSM01000011">
    <property type="protein sequence ID" value="SOY29702.1"/>
    <property type="molecule type" value="Genomic_DNA"/>
</dbReference>
<proteinExistence type="predicted"/>
<dbReference type="RefSeq" id="WP_103239788.1">
    <property type="nucleotide sequence ID" value="NZ_JANJZD010000010.1"/>
</dbReference>
<evidence type="ECO:0000313" key="2">
    <source>
        <dbReference type="Proteomes" id="UP000236311"/>
    </source>
</evidence>
<sequence length="167" mass="19501">MDNRIIKQGQRICLLDLNYTLVSNQMDTRMLRPFSRRMEGEEYRMDLIDAIKGDYVIIITARPDYQRVQTMQNVLKKTGWEPVEVYFNDINAEPHVFKESALKRFIFPKYGTDGSLFYAVESNPKTRAMYKKYGIHAEPYSEFIKKVGVDGKVAPAEPEMQQLSLFD</sequence>
<dbReference type="AlphaFoldDB" id="A0A2K4ZGY1"/>
<evidence type="ECO:0000313" key="1">
    <source>
        <dbReference type="EMBL" id="SOY29702.1"/>
    </source>
</evidence>
<dbReference type="Proteomes" id="UP000236311">
    <property type="component" value="Unassembled WGS sequence"/>
</dbReference>
<organism evidence="1 2">
    <name type="scientific">Acetatifactor muris</name>
    <dbReference type="NCBI Taxonomy" id="879566"/>
    <lineage>
        <taxon>Bacteria</taxon>
        <taxon>Bacillati</taxon>
        <taxon>Bacillota</taxon>
        <taxon>Clostridia</taxon>
        <taxon>Lachnospirales</taxon>
        <taxon>Lachnospiraceae</taxon>
        <taxon>Acetatifactor</taxon>
    </lineage>
</organism>